<dbReference type="AlphaFoldDB" id="A0AAJ8BKL4"/>
<gene>
    <name evidence="3" type="primary">si:zfos-1056e6.1</name>
</gene>
<dbReference type="RefSeq" id="XP_050933338.1">
    <property type="nucleotide sequence ID" value="XM_051077381.1"/>
</dbReference>
<dbReference type="Proteomes" id="UP000694890">
    <property type="component" value="Linkage group LG2"/>
</dbReference>
<name>A0AAJ8BKL4_LATCA</name>
<reference evidence="3" key="1">
    <citation type="submission" date="2025-08" db="UniProtKB">
        <authorList>
            <consortium name="RefSeq"/>
        </authorList>
    </citation>
    <scope>IDENTIFICATION</scope>
    <source>
        <tissue evidence="3">Brain</tissue>
    </source>
</reference>
<accession>A0AAJ8BKL4</accession>
<keyword evidence="1" id="KW-0175">Coiled coil</keyword>
<dbReference type="KEGG" id="lcf:127143491"/>
<proteinExistence type="predicted"/>
<dbReference type="GeneID" id="127143491"/>
<feature type="coiled-coil region" evidence="1">
    <location>
        <begin position="162"/>
        <end position="189"/>
    </location>
</feature>
<evidence type="ECO:0000313" key="2">
    <source>
        <dbReference type="Proteomes" id="UP000694890"/>
    </source>
</evidence>
<sequence>MSNASFDKSSRVSKVWIALRRLDKNDDRVVALREVSIPPAADVTMIIQIITTPFGLNSSDVIFKIRNHRGCLIPLNNSIPANSKHMPYVLEVAKIFQHVHPKPRIIPMTVINKSMKTRLQTIDRRFVWTTKLTCQNMNLDSSVLLQIQRLEDLLPQIKLRRNEKLGQEIECLNQKLRFLQRRMQVADSHSWKGVLTRAPLW</sequence>
<evidence type="ECO:0000313" key="3">
    <source>
        <dbReference type="RefSeq" id="XP_050933338.1"/>
    </source>
</evidence>
<protein>
    <submittedName>
        <fullName evidence="3">Uncharacterized protein si:zfos-1056e6.1 isoform X1</fullName>
    </submittedName>
</protein>
<evidence type="ECO:0000256" key="1">
    <source>
        <dbReference type="SAM" id="Coils"/>
    </source>
</evidence>
<organism evidence="2 3">
    <name type="scientific">Lates calcarifer</name>
    <name type="common">Barramundi</name>
    <name type="synonym">Holocentrus calcarifer</name>
    <dbReference type="NCBI Taxonomy" id="8187"/>
    <lineage>
        <taxon>Eukaryota</taxon>
        <taxon>Metazoa</taxon>
        <taxon>Chordata</taxon>
        <taxon>Craniata</taxon>
        <taxon>Vertebrata</taxon>
        <taxon>Euteleostomi</taxon>
        <taxon>Actinopterygii</taxon>
        <taxon>Neopterygii</taxon>
        <taxon>Teleostei</taxon>
        <taxon>Neoteleostei</taxon>
        <taxon>Acanthomorphata</taxon>
        <taxon>Carangaria</taxon>
        <taxon>Carangaria incertae sedis</taxon>
        <taxon>Centropomidae</taxon>
        <taxon>Lates</taxon>
    </lineage>
</organism>